<reference evidence="5" key="1">
    <citation type="submission" date="2013-08" db="EMBL/GenBank/DDBJ databases">
        <title>Gene expansion shapes genome architecture in the human pathogen Lichtheimia corymbifera: an evolutionary genomics analysis in the ancient terrestrial Mucorales (Mucoromycotina).</title>
        <authorList>
            <person name="Schwartze V.U."/>
            <person name="Winter S."/>
            <person name="Shelest E."/>
            <person name="Marcet-Houben M."/>
            <person name="Horn F."/>
            <person name="Wehner S."/>
            <person name="Hoffmann K."/>
            <person name="Riege K."/>
            <person name="Sammeth M."/>
            <person name="Nowrousian M."/>
            <person name="Valiante V."/>
            <person name="Linde J."/>
            <person name="Jacobsen I.D."/>
            <person name="Marz M."/>
            <person name="Brakhage A.A."/>
            <person name="Gabaldon T."/>
            <person name="Bocker S."/>
            <person name="Voigt K."/>
        </authorList>
    </citation>
    <scope>NUCLEOTIDE SEQUENCE [LARGE SCALE GENOMIC DNA]</scope>
    <source>
        <strain evidence="5">FSU 9682</strain>
    </source>
</reference>
<dbReference type="AlphaFoldDB" id="A0A068RYQ8"/>
<dbReference type="InterPro" id="IPR051219">
    <property type="entry name" value="Heterochromatin_chromo-domain"/>
</dbReference>
<dbReference type="Pfam" id="PF00385">
    <property type="entry name" value="Chromo"/>
    <property type="match status" value="1"/>
</dbReference>
<dbReference type="PANTHER" id="PTHR22812">
    <property type="entry name" value="CHROMOBOX PROTEIN"/>
    <property type="match status" value="1"/>
</dbReference>
<dbReference type="EMBL" id="CBTN010000028">
    <property type="protein sequence ID" value="CDH55288.1"/>
    <property type="molecule type" value="Genomic_DNA"/>
</dbReference>
<feature type="compositionally biased region" description="Basic residues" evidence="3">
    <location>
        <begin position="77"/>
        <end position="91"/>
    </location>
</feature>
<sequence>MNPAASASASPASYYEEDVLYEVESIKDMVILDSGQKLFLIKWKNYDDSENTWEPEENLNCPDLLEQFLAQHAAQSRSRKRSPSASKRRRSTTQPATSQPAKRAVAETLTEKTTSEEISAHDSKRARKEASSKPSSTRKKASVDKDKQSKDKAPANTLDAASSTQQQQQHSSLSMSPNVQLQTDIIQPLYSERIPSSNQQRTHH</sequence>
<evidence type="ECO:0000256" key="1">
    <source>
        <dbReference type="ARBA" id="ARBA00004123"/>
    </source>
</evidence>
<dbReference type="Proteomes" id="UP000027586">
    <property type="component" value="Unassembled WGS sequence"/>
</dbReference>
<organism evidence="5 6">
    <name type="scientific">Lichtheimia corymbifera JMRC:FSU:9682</name>
    <dbReference type="NCBI Taxonomy" id="1263082"/>
    <lineage>
        <taxon>Eukaryota</taxon>
        <taxon>Fungi</taxon>
        <taxon>Fungi incertae sedis</taxon>
        <taxon>Mucoromycota</taxon>
        <taxon>Mucoromycotina</taxon>
        <taxon>Mucoromycetes</taxon>
        <taxon>Mucorales</taxon>
        <taxon>Lichtheimiaceae</taxon>
        <taxon>Lichtheimia</taxon>
    </lineage>
</organism>
<dbReference type="InterPro" id="IPR023780">
    <property type="entry name" value="Chromo_domain"/>
</dbReference>
<feature type="compositionally biased region" description="Basic and acidic residues" evidence="3">
    <location>
        <begin position="141"/>
        <end position="153"/>
    </location>
</feature>
<name>A0A068RYQ8_9FUNG</name>
<dbReference type="PROSITE" id="PS00598">
    <property type="entry name" value="CHROMO_1"/>
    <property type="match status" value="1"/>
</dbReference>
<keyword evidence="6" id="KW-1185">Reference proteome</keyword>
<feature type="domain" description="Chromo" evidence="4">
    <location>
        <begin position="14"/>
        <end position="80"/>
    </location>
</feature>
<proteinExistence type="predicted"/>
<dbReference type="Gene3D" id="2.40.50.40">
    <property type="match status" value="1"/>
</dbReference>
<comment type="subcellular location">
    <subcellularLocation>
        <location evidence="1">Nucleus</location>
    </subcellularLocation>
</comment>
<dbReference type="InterPro" id="IPR000953">
    <property type="entry name" value="Chromo/chromo_shadow_dom"/>
</dbReference>
<dbReference type="STRING" id="1263082.A0A068RYQ8"/>
<evidence type="ECO:0000313" key="5">
    <source>
        <dbReference type="EMBL" id="CDH55288.1"/>
    </source>
</evidence>
<dbReference type="CDD" id="cd00024">
    <property type="entry name" value="CD_CSD"/>
    <property type="match status" value="1"/>
</dbReference>
<feature type="region of interest" description="Disordered" evidence="3">
    <location>
        <begin position="70"/>
        <end position="204"/>
    </location>
</feature>
<feature type="compositionally biased region" description="Polar residues" evidence="3">
    <location>
        <begin position="194"/>
        <end position="204"/>
    </location>
</feature>
<keyword evidence="2" id="KW-0539">Nucleus</keyword>
<dbReference type="GO" id="GO:0005634">
    <property type="term" value="C:nucleus"/>
    <property type="evidence" value="ECO:0007669"/>
    <property type="project" value="UniProtKB-SubCell"/>
</dbReference>
<dbReference type="PROSITE" id="PS50013">
    <property type="entry name" value="CHROMO_2"/>
    <property type="match status" value="1"/>
</dbReference>
<gene>
    <name evidence="5" type="ORF">LCOR_06443.1</name>
</gene>
<comment type="caution">
    <text evidence="5">The sequence shown here is derived from an EMBL/GenBank/DDBJ whole genome shotgun (WGS) entry which is preliminary data.</text>
</comment>
<dbReference type="InterPro" id="IPR016197">
    <property type="entry name" value="Chromo-like_dom_sf"/>
</dbReference>
<feature type="compositionally biased region" description="Low complexity" evidence="3">
    <location>
        <begin position="162"/>
        <end position="176"/>
    </location>
</feature>
<evidence type="ECO:0000256" key="2">
    <source>
        <dbReference type="ARBA" id="ARBA00023242"/>
    </source>
</evidence>
<dbReference type="SUPFAM" id="SSF54160">
    <property type="entry name" value="Chromo domain-like"/>
    <property type="match status" value="1"/>
</dbReference>
<evidence type="ECO:0000256" key="3">
    <source>
        <dbReference type="SAM" id="MobiDB-lite"/>
    </source>
</evidence>
<dbReference type="OrthoDB" id="10267344at2759"/>
<evidence type="ECO:0000259" key="4">
    <source>
        <dbReference type="PROSITE" id="PS50013"/>
    </source>
</evidence>
<feature type="compositionally biased region" description="Basic and acidic residues" evidence="3">
    <location>
        <begin position="109"/>
        <end position="131"/>
    </location>
</feature>
<dbReference type="InterPro" id="IPR023779">
    <property type="entry name" value="Chromodomain_CS"/>
</dbReference>
<dbReference type="SMART" id="SM00298">
    <property type="entry name" value="CHROMO"/>
    <property type="match status" value="1"/>
</dbReference>
<protein>
    <recommendedName>
        <fullName evidence="4">Chromo domain-containing protein</fullName>
    </recommendedName>
</protein>
<dbReference type="VEuPathDB" id="FungiDB:LCOR_06443.1"/>
<evidence type="ECO:0000313" key="6">
    <source>
        <dbReference type="Proteomes" id="UP000027586"/>
    </source>
</evidence>
<accession>A0A068RYQ8</accession>